<keyword evidence="2" id="KW-0560">Oxidoreductase</keyword>
<gene>
    <name evidence="2" type="ordered locus">SL003B_1720</name>
</gene>
<organism evidence="2 3">
    <name type="scientific">Polymorphum gilvum (strain LMG 25793 / CGMCC 1.9160 / SL003B-26A1)</name>
    <dbReference type="NCBI Taxonomy" id="991905"/>
    <lineage>
        <taxon>Bacteria</taxon>
        <taxon>Pseudomonadati</taxon>
        <taxon>Pseudomonadota</taxon>
        <taxon>Alphaproteobacteria</taxon>
        <taxon>Rhodobacterales</taxon>
        <taxon>Paracoccaceae</taxon>
        <taxon>Polymorphum</taxon>
    </lineage>
</organism>
<dbReference type="GO" id="GO:0046677">
    <property type="term" value="P:response to antibiotic"/>
    <property type="evidence" value="ECO:0007669"/>
    <property type="project" value="UniProtKB-KW"/>
</dbReference>
<dbReference type="STRING" id="991905.SL003B_1720"/>
<proteinExistence type="predicted"/>
<evidence type="ECO:0000313" key="3">
    <source>
        <dbReference type="Proteomes" id="UP000008130"/>
    </source>
</evidence>
<protein>
    <submittedName>
        <fullName evidence="2">Glyoxalase/bleomycin resistance protein/dioxygenase</fullName>
    </submittedName>
</protein>
<dbReference type="Proteomes" id="UP000008130">
    <property type="component" value="Chromosome"/>
</dbReference>
<name>F2J5R4_POLGS</name>
<dbReference type="CDD" id="cd08349">
    <property type="entry name" value="BLMA_like"/>
    <property type="match status" value="1"/>
</dbReference>
<keyword evidence="2" id="KW-0223">Dioxygenase</keyword>
<dbReference type="Gene3D" id="3.10.180.10">
    <property type="entry name" value="2,3-Dihydroxybiphenyl 1,2-Dioxygenase, domain 1"/>
    <property type="match status" value="1"/>
</dbReference>
<evidence type="ECO:0000313" key="2">
    <source>
        <dbReference type="EMBL" id="ADZ70147.1"/>
    </source>
</evidence>
<sequence>MADDRLETIPILPSLNIGETRGFYAGTLGFDTSIYGAEGYLIARRRPIEIHFWLTDDAHLCHNTALYVRGGGVDALYEEFRAAGVPRLGPYEIKPWGMKEFHIIDPHGNLLRFGLIPPEAAGERDLS</sequence>
<keyword evidence="3" id="KW-1185">Reference proteome</keyword>
<dbReference type="InterPro" id="IPR029068">
    <property type="entry name" value="Glyas_Bleomycin-R_OHBP_Dase"/>
</dbReference>
<keyword evidence="1" id="KW-0046">Antibiotic resistance</keyword>
<dbReference type="InterPro" id="IPR000335">
    <property type="entry name" value="Bleomycin-R"/>
</dbReference>
<dbReference type="eggNOG" id="COG0346">
    <property type="taxonomic scope" value="Bacteria"/>
</dbReference>
<dbReference type="AlphaFoldDB" id="F2J5R4"/>
<dbReference type="KEGG" id="pgv:SL003B_1720"/>
<evidence type="ECO:0000256" key="1">
    <source>
        <dbReference type="ARBA" id="ARBA00023251"/>
    </source>
</evidence>
<dbReference type="RefSeq" id="WP_013652465.1">
    <property type="nucleotide sequence ID" value="NC_015259.1"/>
</dbReference>
<dbReference type="EMBL" id="CP002568">
    <property type="protein sequence ID" value="ADZ70147.1"/>
    <property type="molecule type" value="Genomic_DNA"/>
</dbReference>
<dbReference type="HOGENOM" id="CLU_046006_15_4_5"/>
<dbReference type="SUPFAM" id="SSF54593">
    <property type="entry name" value="Glyoxalase/Bleomycin resistance protein/Dihydroxybiphenyl dioxygenase"/>
    <property type="match status" value="1"/>
</dbReference>
<accession>F2J5R4</accession>
<dbReference type="GO" id="GO:0051213">
    <property type="term" value="F:dioxygenase activity"/>
    <property type="evidence" value="ECO:0007669"/>
    <property type="project" value="UniProtKB-KW"/>
</dbReference>
<reference evidence="2 3" key="1">
    <citation type="journal article" date="2011" name="J. Bacteriol.">
        <title>Complete genome sequence of Polymorphum gilvum SL003B-26A1T, a crude oil-degrading bacterium from oil-polluted saline soil.</title>
        <authorList>
            <person name="Li S.G."/>
            <person name="Tang Y.Q."/>
            <person name="Nie Y."/>
            <person name="Cai M."/>
            <person name="Wu X.L."/>
        </authorList>
    </citation>
    <scope>NUCLEOTIDE SEQUENCE [LARGE SCALE GENOMIC DNA]</scope>
    <source>
        <strain evidence="3">LMG 25793 / CGMCC 1.9160 / SL003B-26A1</strain>
    </source>
</reference>